<dbReference type="Pfam" id="PF01379">
    <property type="entry name" value="Porphobil_deam"/>
    <property type="match status" value="1"/>
</dbReference>
<protein>
    <recommendedName>
        <fullName evidence="4">hydroxymethylbilane synthase</fullName>
        <ecNumber evidence="4">2.5.1.61</ecNumber>
    </recommendedName>
    <alternativeName>
        <fullName evidence="7">Hydroxymethylbilane synthase</fullName>
    </alternativeName>
</protein>
<dbReference type="GO" id="GO:0006783">
    <property type="term" value="P:heme biosynthetic process"/>
    <property type="evidence" value="ECO:0007669"/>
    <property type="project" value="TreeGrafter"/>
</dbReference>
<dbReference type="InterPro" id="IPR022417">
    <property type="entry name" value="Porphobilin_deaminase_N"/>
</dbReference>
<keyword evidence="5" id="KW-0808">Transferase</keyword>
<comment type="pathway">
    <text evidence="2">Porphyrin-containing compound metabolism; protoporphyrin-IX biosynthesis; coproporphyrinogen-III from 5-aminolevulinate: step 2/4.</text>
</comment>
<dbReference type="Proteomes" id="UP001153620">
    <property type="component" value="Chromosome 3"/>
</dbReference>
<evidence type="ECO:0000256" key="1">
    <source>
        <dbReference type="ARBA" id="ARBA00001916"/>
    </source>
</evidence>
<dbReference type="PANTHER" id="PTHR11557">
    <property type="entry name" value="PORPHOBILINOGEN DEAMINASE"/>
    <property type="match status" value="1"/>
</dbReference>
<dbReference type="AlphaFoldDB" id="A0A9N9S477"/>
<evidence type="ECO:0000313" key="10">
    <source>
        <dbReference type="EMBL" id="CAG9808998.1"/>
    </source>
</evidence>
<dbReference type="NCBIfam" id="TIGR00212">
    <property type="entry name" value="hemC"/>
    <property type="match status" value="1"/>
</dbReference>
<dbReference type="InterPro" id="IPR022419">
    <property type="entry name" value="Porphobilin_deaminase_cofac_BS"/>
</dbReference>
<evidence type="ECO:0000256" key="7">
    <source>
        <dbReference type="ARBA" id="ARBA00033064"/>
    </source>
</evidence>
<dbReference type="PROSITE" id="PS00533">
    <property type="entry name" value="PORPHOBILINOGEN_DEAM"/>
    <property type="match status" value="1"/>
</dbReference>
<proteinExistence type="inferred from homology"/>
<evidence type="ECO:0000256" key="2">
    <source>
        <dbReference type="ARBA" id="ARBA00004735"/>
    </source>
</evidence>
<dbReference type="SUPFAM" id="SSF53850">
    <property type="entry name" value="Periplasmic binding protein-like II"/>
    <property type="match status" value="1"/>
</dbReference>
<reference evidence="10" key="1">
    <citation type="submission" date="2022-01" db="EMBL/GenBank/DDBJ databases">
        <authorList>
            <person name="King R."/>
        </authorList>
    </citation>
    <scope>NUCLEOTIDE SEQUENCE</scope>
</reference>
<dbReference type="PRINTS" id="PR00151">
    <property type="entry name" value="PORPHBDMNASE"/>
</dbReference>
<dbReference type="EC" id="2.5.1.61" evidence="4"/>
<gene>
    <name evidence="10" type="ORF">CHIRRI_LOCUS11830</name>
</gene>
<organism evidence="10 11">
    <name type="scientific">Chironomus riparius</name>
    <dbReference type="NCBI Taxonomy" id="315576"/>
    <lineage>
        <taxon>Eukaryota</taxon>
        <taxon>Metazoa</taxon>
        <taxon>Ecdysozoa</taxon>
        <taxon>Arthropoda</taxon>
        <taxon>Hexapoda</taxon>
        <taxon>Insecta</taxon>
        <taxon>Pterygota</taxon>
        <taxon>Neoptera</taxon>
        <taxon>Endopterygota</taxon>
        <taxon>Diptera</taxon>
        <taxon>Nematocera</taxon>
        <taxon>Chironomoidea</taxon>
        <taxon>Chironomidae</taxon>
        <taxon>Chironominae</taxon>
        <taxon>Chironomus</taxon>
    </lineage>
</organism>
<dbReference type="InterPro" id="IPR022418">
    <property type="entry name" value="Porphobilinogen_deaminase_C"/>
</dbReference>
<dbReference type="SUPFAM" id="SSF54782">
    <property type="entry name" value="Porphobilinogen deaminase (hydroxymethylbilane synthase), C-terminal domain"/>
    <property type="match status" value="1"/>
</dbReference>
<evidence type="ECO:0000256" key="3">
    <source>
        <dbReference type="ARBA" id="ARBA00005638"/>
    </source>
</evidence>
<dbReference type="InterPro" id="IPR000860">
    <property type="entry name" value="HemC"/>
</dbReference>
<dbReference type="CDD" id="cd13645">
    <property type="entry name" value="PBP2_HuPBGD_like"/>
    <property type="match status" value="1"/>
</dbReference>
<comment type="cofactor">
    <cofactor evidence="1">
        <name>dipyrromethane</name>
        <dbReference type="ChEBI" id="CHEBI:60342"/>
    </cofactor>
</comment>
<dbReference type="EMBL" id="OU895879">
    <property type="protein sequence ID" value="CAG9808998.1"/>
    <property type="molecule type" value="Genomic_DNA"/>
</dbReference>
<feature type="domain" description="Porphobilinogen deaminase N-terminal" evidence="8">
    <location>
        <begin position="12"/>
        <end position="223"/>
    </location>
</feature>
<name>A0A9N9S477_9DIPT</name>
<dbReference type="Pfam" id="PF03900">
    <property type="entry name" value="Porphobil_deamC"/>
    <property type="match status" value="1"/>
</dbReference>
<sequence length="520" mass="57557">MSTKESDYREVIKVGSRKSELALIQTRHVISLLQKLYPNVKFEIHTMTTMGDRVLGISLPKIGEKSLFTKDLEDALEHGGVDFVVHSLKDLPTQLPTGMAVGAILERDDARDALVLNNKFIGSKLSTLPKGSLIGTSSLRRAAQLSRYYSHLNICDIRGNLNTRLAKLDAPASKFAGIILAHAGLVRMGWLKRVDQVLEPSDLLYAVGQGALAVECRANDTFVLDLLSKLCDIKTQCRILVERSFLKTLGGGCSAPVAVNTVLNEIPNSLNGEYSLDVDGAVWSLNGDTEIKNNISCNLIFEAESPKSDPGPVKRQKLSAGEDVSAEVIDESPYKLDMEDLVTIHGKMCPKDGAVKKCPGECESKCDRKFDLSKFKIGQDFMGQCPILNTEQKVSFSADCEPKEDVPCTACPFTEKEKHEIPDEAYEKCPFLKQQREKDDKPVEMIDYEEKAKQDTSEKKSLIAGMKEVTLYCGLFCHTESLRHIFEKCENLGIELAQKLIDNNALEVMKVAQDEIHAKA</sequence>
<evidence type="ECO:0000259" key="8">
    <source>
        <dbReference type="Pfam" id="PF01379"/>
    </source>
</evidence>
<comment type="similarity">
    <text evidence="3">Belongs to the HMBS family.</text>
</comment>
<dbReference type="Gene3D" id="3.40.190.10">
    <property type="entry name" value="Periplasmic binding protein-like II"/>
    <property type="match status" value="2"/>
</dbReference>
<reference evidence="10" key="2">
    <citation type="submission" date="2022-10" db="EMBL/GenBank/DDBJ databases">
        <authorList>
            <consortium name="ENA_rothamsted_submissions"/>
            <consortium name="culmorum"/>
            <person name="King R."/>
        </authorList>
    </citation>
    <scope>NUCLEOTIDE SEQUENCE</scope>
</reference>
<keyword evidence="11" id="KW-1185">Reference proteome</keyword>
<dbReference type="InterPro" id="IPR036803">
    <property type="entry name" value="Porphobilinogen_deaminase_C_sf"/>
</dbReference>
<evidence type="ECO:0000256" key="4">
    <source>
        <dbReference type="ARBA" id="ARBA00012655"/>
    </source>
</evidence>
<dbReference type="GO" id="GO:0005737">
    <property type="term" value="C:cytoplasm"/>
    <property type="evidence" value="ECO:0007669"/>
    <property type="project" value="TreeGrafter"/>
</dbReference>
<evidence type="ECO:0000259" key="9">
    <source>
        <dbReference type="Pfam" id="PF03900"/>
    </source>
</evidence>
<dbReference type="FunFam" id="3.40.190.10:FF:000005">
    <property type="entry name" value="Porphobilinogen deaminase"/>
    <property type="match status" value="1"/>
</dbReference>
<dbReference type="OrthoDB" id="564646at2759"/>
<evidence type="ECO:0000313" key="11">
    <source>
        <dbReference type="Proteomes" id="UP001153620"/>
    </source>
</evidence>
<evidence type="ECO:0000256" key="5">
    <source>
        <dbReference type="ARBA" id="ARBA00022679"/>
    </source>
</evidence>
<dbReference type="PANTHER" id="PTHR11557:SF0">
    <property type="entry name" value="PORPHOBILINOGEN DEAMINASE"/>
    <property type="match status" value="1"/>
</dbReference>
<dbReference type="Gene3D" id="3.30.160.40">
    <property type="entry name" value="Porphobilinogen deaminase, C-terminal domain"/>
    <property type="match status" value="1"/>
</dbReference>
<evidence type="ECO:0000256" key="6">
    <source>
        <dbReference type="ARBA" id="ARBA00023244"/>
    </source>
</evidence>
<dbReference type="FunFam" id="3.40.190.10:FF:000260">
    <property type="entry name" value="Porphobilinogen deaminase"/>
    <property type="match status" value="1"/>
</dbReference>
<feature type="domain" description="Porphobilinogen deaminase C-terminal" evidence="9">
    <location>
        <begin position="238"/>
        <end position="299"/>
    </location>
</feature>
<dbReference type="GO" id="GO:0004418">
    <property type="term" value="F:hydroxymethylbilane synthase activity"/>
    <property type="evidence" value="ECO:0007669"/>
    <property type="project" value="UniProtKB-EC"/>
</dbReference>
<keyword evidence="6" id="KW-0627">Porphyrin biosynthesis</keyword>
<accession>A0A9N9S477</accession>